<dbReference type="UniPathway" id="UPA00126">
    <property type="reaction ID" value="UER00424"/>
</dbReference>
<dbReference type="GO" id="GO:0005829">
    <property type="term" value="C:cytosol"/>
    <property type="evidence" value="ECO:0007669"/>
    <property type="project" value="TreeGrafter"/>
</dbReference>
<dbReference type="InterPro" id="IPR043169">
    <property type="entry name" value="PMM_cap"/>
</dbReference>
<dbReference type="EMBL" id="KQ241791">
    <property type="protein sequence ID" value="KNC84058.1"/>
    <property type="molecule type" value="Genomic_DNA"/>
</dbReference>
<protein>
    <recommendedName>
        <fullName evidence="5 13">Phosphomannomutase</fullName>
        <ecNumber evidence="5 13">5.4.2.8</ecNumber>
    </recommendedName>
</protein>
<gene>
    <name evidence="14" type="ORF">SARC_03720</name>
</gene>
<dbReference type="RefSeq" id="XP_014157960.1">
    <property type="nucleotide sequence ID" value="XM_014302485.1"/>
</dbReference>
<sequence>MIGTVQKIVMFDVDGTLTPARKDMKQNMIDCLAKLGAVPDLHIGVVGGSDHSKIIEQLGHGAEHKFKYFFSENGLTGFRDGQPLPTTSIKAQYGDAKLNTFINFVLTYIAGLDIPIKRGTFIEFRNGMINVSPIGRNCSYDERVEFEKYDVVHNVRSTMVKALQEKFADYGFTYSIGGMISFDVFPTGWDKTFCLTQLLDDGYKTIHFFGDKTYKGGNDYEIFSDERTIGHTVTSPEDCIVKLTELFLQ</sequence>
<feature type="binding site" evidence="12">
    <location>
        <position position="211"/>
    </location>
    <ligand>
        <name>Mg(2+)</name>
        <dbReference type="ChEBI" id="CHEBI:18420"/>
        <label>1</label>
    </ligand>
</feature>
<dbReference type="GO" id="GO:0004615">
    <property type="term" value="F:phosphomannomutase activity"/>
    <property type="evidence" value="ECO:0007669"/>
    <property type="project" value="UniProtKB-EC"/>
</dbReference>
<evidence type="ECO:0000256" key="4">
    <source>
        <dbReference type="ARBA" id="ARBA00011738"/>
    </source>
</evidence>
<dbReference type="InterPro" id="IPR036412">
    <property type="entry name" value="HAD-like_sf"/>
</dbReference>
<dbReference type="SFLD" id="SFLDG01140">
    <property type="entry name" value="C2.B:_Phosphomannomutase_and_P"/>
    <property type="match status" value="1"/>
</dbReference>
<dbReference type="SFLD" id="SFLDF00445">
    <property type="entry name" value="alpha-phosphomannomutase"/>
    <property type="match status" value="1"/>
</dbReference>
<evidence type="ECO:0000313" key="15">
    <source>
        <dbReference type="Proteomes" id="UP000054560"/>
    </source>
</evidence>
<feature type="binding site" evidence="12">
    <location>
        <position position="228"/>
    </location>
    <ligand>
        <name>Mg(2+)</name>
        <dbReference type="ChEBI" id="CHEBI:18420"/>
        <label>1</label>
    </ligand>
</feature>
<feature type="binding site" evidence="12">
    <location>
        <position position="14"/>
    </location>
    <ligand>
        <name>Mg(2+)</name>
        <dbReference type="ChEBI" id="CHEBI:18420"/>
        <label>1</label>
    </ligand>
</feature>
<comment type="subunit">
    <text evidence="4 13">Homodimer.</text>
</comment>
<feature type="binding site" evidence="11">
    <location>
        <position position="136"/>
    </location>
    <ligand>
        <name>alpha-D-mannose 1-phosphate</name>
        <dbReference type="ChEBI" id="CHEBI:58409"/>
    </ligand>
</feature>
<comment type="catalytic activity">
    <reaction evidence="13">
        <text>alpha-D-mannose 1-phosphate = D-mannose 6-phosphate</text>
        <dbReference type="Rhea" id="RHEA:11140"/>
        <dbReference type="ChEBI" id="CHEBI:58409"/>
        <dbReference type="ChEBI" id="CHEBI:58735"/>
        <dbReference type="EC" id="5.4.2.8"/>
    </reaction>
</comment>
<keyword evidence="9 13" id="KW-0413">Isomerase</keyword>
<dbReference type="InterPro" id="IPR023214">
    <property type="entry name" value="HAD_sf"/>
</dbReference>
<dbReference type="Proteomes" id="UP000054560">
    <property type="component" value="Unassembled WGS sequence"/>
</dbReference>
<evidence type="ECO:0000256" key="2">
    <source>
        <dbReference type="ARBA" id="ARBA00004699"/>
    </source>
</evidence>
<evidence type="ECO:0000256" key="9">
    <source>
        <dbReference type="ARBA" id="ARBA00023235"/>
    </source>
</evidence>
<dbReference type="PANTHER" id="PTHR10466">
    <property type="entry name" value="PHOSPHOMANNOMUTASE"/>
    <property type="match status" value="1"/>
</dbReference>
<feature type="binding site" evidence="12">
    <location>
        <position position="223"/>
    </location>
    <ligand>
        <name>Mg(2+)</name>
        <dbReference type="ChEBI" id="CHEBI:18420"/>
        <label>1</label>
    </ligand>
</feature>
<comment type="similarity">
    <text evidence="3 13">Belongs to the eukaryotic PMM family.</text>
</comment>
<dbReference type="GO" id="GO:0006013">
    <property type="term" value="P:mannose metabolic process"/>
    <property type="evidence" value="ECO:0007669"/>
    <property type="project" value="TreeGrafter"/>
</dbReference>
<dbReference type="SFLD" id="SFLDG01143">
    <property type="entry name" value="C2.B.3:_Phosphomannomutase_Lik"/>
    <property type="match status" value="1"/>
</dbReference>
<evidence type="ECO:0000256" key="6">
    <source>
        <dbReference type="ARBA" id="ARBA00022490"/>
    </source>
</evidence>
<dbReference type="SFLD" id="SFLDS00003">
    <property type="entry name" value="Haloacid_Dehalogenase"/>
    <property type="match status" value="1"/>
</dbReference>
<dbReference type="NCBIfam" id="TIGR01484">
    <property type="entry name" value="HAD-SF-IIB"/>
    <property type="match status" value="1"/>
</dbReference>
<name>A0A0L0G762_9EUKA</name>
<dbReference type="EC" id="5.4.2.8" evidence="5 13"/>
<dbReference type="GeneID" id="25904224"/>
<feature type="binding site" evidence="11">
    <location>
        <position position="143"/>
    </location>
    <ligand>
        <name>alpha-D-mannose 1-phosphate</name>
        <dbReference type="ChEBI" id="CHEBI:58409"/>
    </ligand>
</feature>
<comment type="cofactor">
    <cofactor evidence="12">
        <name>Mg(2+)</name>
        <dbReference type="ChEBI" id="CHEBI:18420"/>
    </cofactor>
</comment>
<feature type="binding site" evidence="11">
    <location>
        <position position="183"/>
    </location>
    <ligand>
        <name>alpha-D-mannose 1-phosphate</name>
        <dbReference type="ChEBI" id="CHEBI:58409"/>
    </ligand>
</feature>
<comment type="pathway">
    <text evidence="2 13">Nucleotide-sugar biosynthesis; GDP-alpha-D-mannose biosynthesis; alpha-D-mannose 1-phosphate from D-fructose 6-phosphate: step 2/2.</text>
</comment>
<dbReference type="SUPFAM" id="SSF56784">
    <property type="entry name" value="HAD-like"/>
    <property type="match status" value="1"/>
</dbReference>
<dbReference type="FunFam" id="3.30.1240.20:FF:000001">
    <property type="entry name" value="Phosphomannomutase"/>
    <property type="match status" value="1"/>
</dbReference>
<evidence type="ECO:0000256" key="8">
    <source>
        <dbReference type="ARBA" id="ARBA00022842"/>
    </source>
</evidence>
<evidence type="ECO:0000256" key="3">
    <source>
        <dbReference type="ARBA" id="ARBA00009736"/>
    </source>
</evidence>
<feature type="binding site" evidence="11">
    <location>
        <position position="181"/>
    </location>
    <ligand>
        <name>alpha-D-mannose 1-phosphate</name>
        <dbReference type="ChEBI" id="CHEBI:58409"/>
    </ligand>
</feature>
<comment type="function">
    <text evidence="13">Involved in the synthesis of the GDP-mannose and dolichol-phosphate-mannose required for a number of critical mannosyl transfer reactions.</text>
</comment>
<evidence type="ECO:0000256" key="5">
    <source>
        <dbReference type="ARBA" id="ARBA00012730"/>
    </source>
</evidence>
<evidence type="ECO:0000256" key="7">
    <source>
        <dbReference type="ARBA" id="ARBA00022723"/>
    </source>
</evidence>
<keyword evidence="6 13" id="KW-0963">Cytoplasm</keyword>
<dbReference type="AlphaFoldDB" id="A0A0L0G762"/>
<keyword evidence="15" id="KW-1185">Reference proteome</keyword>
<feature type="binding site" evidence="12">
    <location>
        <position position="12"/>
    </location>
    <ligand>
        <name>Mg(2+)</name>
        <dbReference type="ChEBI" id="CHEBI:18420"/>
        <label>1</label>
    </ligand>
</feature>
<dbReference type="InterPro" id="IPR005002">
    <property type="entry name" value="PMM"/>
</dbReference>
<dbReference type="Gene3D" id="3.40.50.1000">
    <property type="entry name" value="HAD superfamily/HAD-like"/>
    <property type="match status" value="1"/>
</dbReference>
<reference evidence="14 15" key="1">
    <citation type="submission" date="2011-02" db="EMBL/GenBank/DDBJ databases">
        <title>The Genome Sequence of Sphaeroforma arctica JP610.</title>
        <authorList>
            <consortium name="The Broad Institute Genome Sequencing Platform"/>
            <person name="Russ C."/>
            <person name="Cuomo C."/>
            <person name="Young S.K."/>
            <person name="Zeng Q."/>
            <person name="Gargeya S."/>
            <person name="Alvarado L."/>
            <person name="Berlin A."/>
            <person name="Chapman S.B."/>
            <person name="Chen Z."/>
            <person name="Freedman E."/>
            <person name="Gellesch M."/>
            <person name="Goldberg J."/>
            <person name="Griggs A."/>
            <person name="Gujja S."/>
            <person name="Heilman E."/>
            <person name="Heiman D."/>
            <person name="Howarth C."/>
            <person name="Mehta T."/>
            <person name="Neiman D."/>
            <person name="Pearson M."/>
            <person name="Roberts A."/>
            <person name="Saif S."/>
            <person name="Shea T."/>
            <person name="Shenoy N."/>
            <person name="Sisk P."/>
            <person name="Stolte C."/>
            <person name="Sykes S."/>
            <person name="White J."/>
            <person name="Yandava C."/>
            <person name="Burger G."/>
            <person name="Gray M.W."/>
            <person name="Holland P.W.H."/>
            <person name="King N."/>
            <person name="Lang F.B.F."/>
            <person name="Roger A.J."/>
            <person name="Ruiz-Trillo I."/>
            <person name="Haas B."/>
            <person name="Nusbaum C."/>
            <person name="Birren B."/>
        </authorList>
    </citation>
    <scope>NUCLEOTIDE SEQUENCE [LARGE SCALE GENOMIC DNA]</scope>
    <source>
        <strain evidence="14 15">JP610</strain>
    </source>
</reference>
<dbReference type="GO" id="GO:0009298">
    <property type="term" value="P:GDP-mannose biosynthetic process"/>
    <property type="evidence" value="ECO:0007669"/>
    <property type="project" value="UniProtKB-UniPathway"/>
</dbReference>
<dbReference type="GO" id="GO:0046872">
    <property type="term" value="F:metal ion binding"/>
    <property type="evidence" value="ECO:0007669"/>
    <property type="project" value="UniProtKB-KW"/>
</dbReference>
<feature type="binding site" evidence="12">
    <location>
        <position position="225"/>
    </location>
    <ligand>
        <name>Mg(2+)</name>
        <dbReference type="ChEBI" id="CHEBI:18420"/>
        <label>1</label>
    </ligand>
</feature>
<dbReference type="CDD" id="cd02585">
    <property type="entry name" value="HAD_PMM"/>
    <property type="match status" value="1"/>
</dbReference>
<dbReference type="GO" id="GO:0006487">
    <property type="term" value="P:protein N-linked glycosylation"/>
    <property type="evidence" value="ECO:0007669"/>
    <property type="project" value="TreeGrafter"/>
</dbReference>
<dbReference type="PANTHER" id="PTHR10466:SF0">
    <property type="entry name" value="PHOSPHOMANNOMUTASE"/>
    <property type="match status" value="1"/>
</dbReference>
<feature type="binding site" evidence="11">
    <location>
        <position position="179"/>
    </location>
    <ligand>
        <name>alpha-D-mannose 1-phosphate</name>
        <dbReference type="ChEBI" id="CHEBI:58409"/>
    </ligand>
</feature>
<evidence type="ECO:0000256" key="11">
    <source>
        <dbReference type="PIRSR" id="PIRSR605002-2"/>
    </source>
</evidence>
<keyword evidence="8 12" id="KW-0460">Magnesium</keyword>
<evidence type="ECO:0000256" key="1">
    <source>
        <dbReference type="ARBA" id="ARBA00004496"/>
    </source>
</evidence>
<feature type="active site" description="Proton donor/acceptor" evidence="10">
    <location>
        <position position="14"/>
    </location>
</feature>
<feature type="active site" description="Nucleophile" evidence="10">
    <location>
        <position position="12"/>
    </location>
</feature>
<dbReference type="eggNOG" id="KOG3189">
    <property type="taxonomic scope" value="Eukaryota"/>
</dbReference>
<accession>A0A0L0G762</accession>
<dbReference type="Pfam" id="PF03332">
    <property type="entry name" value="PMM"/>
    <property type="match status" value="1"/>
</dbReference>
<dbReference type="InterPro" id="IPR006379">
    <property type="entry name" value="HAD-SF_hydro_IIB"/>
</dbReference>
<comment type="subcellular location">
    <subcellularLocation>
        <location evidence="1 13">Cytoplasm</location>
    </subcellularLocation>
</comment>
<feature type="binding site" evidence="11">
    <location>
        <position position="21"/>
    </location>
    <ligand>
        <name>alpha-D-mannose 1-phosphate</name>
        <dbReference type="ChEBI" id="CHEBI:58409"/>
    </ligand>
</feature>
<feature type="binding site" evidence="11">
    <location>
        <position position="125"/>
    </location>
    <ligand>
        <name>alpha-D-mannose 1-phosphate</name>
        <dbReference type="ChEBI" id="CHEBI:58409"/>
    </ligand>
</feature>
<evidence type="ECO:0000256" key="10">
    <source>
        <dbReference type="PIRSR" id="PIRSR605002-1"/>
    </source>
</evidence>
<dbReference type="OrthoDB" id="10264771at2759"/>
<evidence type="ECO:0000256" key="12">
    <source>
        <dbReference type="PIRSR" id="PIRSR605002-3"/>
    </source>
</evidence>
<proteinExistence type="inferred from homology"/>
<dbReference type="Gene3D" id="3.30.1240.20">
    <property type="match status" value="1"/>
</dbReference>
<evidence type="ECO:0000313" key="14">
    <source>
        <dbReference type="EMBL" id="KNC84058.1"/>
    </source>
</evidence>
<keyword evidence="7 12" id="KW-0479">Metal-binding</keyword>
<evidence type="ECO:0000256" key="13">
    <source>
        <dbReference type="RuleBase" id="RU361118"/>
    </source>
</evidence>
<dbReference type="STRING" id="667725.A0A0L0G762"/>
<organism evidence="14 15">
    <name type="scientific">Sphaeroforma arctica JP610</name>
    <dbReference type="NCBI Taxonomy" id="667725"/>
    <lineage>
        <taxon>Eukaryota</taxon>
        <taxon>Ichthyosporea</taxon>
        <taxon>Ichthyophonida</taxon>
        <taxon>Sphaeroforma</taxon>
    </lineage>
</organism>